<dbReference type="EMBL" id="QXQA01000015">
    <property type="protein sequence ID" value="RIX50204.1"/>
    <property type="molecule type" value="Genomic_DNA"/>
</dbReference>
<evidence type="ECO:0000256" key="1">
    <source>
        <dbReference type="SAM" id="Coils"/>
    </source>
</evidence>
<evidence type="ECO:0000313" key="2">
    <source>
        <dbReference type="EMBL" id="RIX50204.1"/>
    </source>
</evidence>
<feature type="coiled-coil region" evidence="1">
    <location>
        <begin position="129"/>
        <end position="156"/>
    </location>
</feature>
<dbReference type="SUPFAM" id="SSF52540">
    <property type="entry name" value="P-loop containing nucleoside triphosphate hydrolases"/>
    <property type="match status" value="1"/>
</dbReference>
<dbReference type="OrthoDB" id="1201990at2"/>
<keyword evidence="3" id="KW-1185">Reference proteome</keyword>
<reference evidence="2 3" key="1">
    <citation type="submission" date="2018-09" db="EMBL/GenBank/DDBJ databases">
        <title>Paenibacillus aracenensis nov. sp. isolated from a cave in southern Spain.</title>
        <authorList>
            <person name="Jurado V."/>
            <person name="Gutierrez-Patricio S."/>
            <person name="Gonzalez-Pimentel J.L."/>
            <person name="Miller A.Z."/>
            <person name="Laiz L."/>
            <person name="Saiz-Jimenez C."/>
        </authorList>
    </citation>
    <scope>NUCLEOTIDE SEQUENCE [LARGE SCALE GENOMIC DNA]</scope>
    <source>
        <strain evidence="2 3">DSM 22867</strain>
    </source>
</reference>
<organism evidence="2 3">
    <name type="scientific">Paenibacillus nanensis</name>
    <dbReference type="NCBI Taxonomy" id="393251"/>
    <lineage>
        <taxon>Bacteria</taxon>
        <taxon>Bacillati</taxon>
        <taxon>Bacillota</taxon>
        <taxon>Bacilli</taxon>
        <taxon>Bacillales</taxon>
        <taxon>Paenibacillaceae</taxon>
        <taxon>Paenibacillus</taxon>
    </lineage>
</organism>
<dbReference type="PANTHER" id="PTHR37816:SF2">
    <property type="entry name" value="DNA TOPOLOGY MODULATION PROTEIN FLAR-RELATED PROTEIN"/>
    <property type="match status" value="1"/>
</dbReference>
<sequence length="172" mass="20452">MKKIFIIGIVASGKTTLAKRLSQIINVPWYELDSIVHSNTPMGRYKRTAEEQLNVIMEIDKKGTWIFEGTDRDSYQCLYEMADTVIFLDPPLWKRKIRIFIRFIKQKLGIEKCHYKPDFTMLKLMYKWTKDFEQSRKDFEAKLTRYNEKVIRLRDSGSRIDGVPRSDFGQKK</sequence>
<evidence type="ECO:0000313" key="3">
    <source>
        <dbReference type="Proteomes" id="UP000266482"/>
    </source>
</evidence>
<keyword evidence="1" id="KW-0175">Coiled coil</keyword>
<accession>A0A3A1UPC7</accession>
<gene>
    <name evidence="2" type="ORF">D3P08_20335</name>
</gene>
<dbReference type="InterPro" id="IPR052922">
    <property type="entry name" value="Cytidylate_Kinase-2"/>
</dbReference>
<dbReference type="InterPro" id="IPR027417">
    <property type="entry name" value="P-loop_NTPase"/>
</dbReference>
<proteinExistence type="predicted"/>
<comment type="caution">
    <text evidence="2">The sequence shown here is derived from an EMBL/GenBank/DDBJ whole genome shotgun (WGS) entry which is preliminary data.</text>
</comment>
<dbReference type="AlphaFoldDB" id="A0A3A1UPC7"/>
<dbReference type="Gene3D" id="3.40.50.300">
    <property type="entry name" value="P-loop containing nucleotide triphosphate hydrolases"/>
    <property type="match status" value="1"/>
</dbReference>
<dbReference type="Proteomes" id="UP000266482">
    <property type="component" value="Unassembled WGS sequence"/>
</dbReference>
<dbReference type="PANTHER" id="PTHR37816">
    <property type="entry name" value="YALI0E33011P"/>
    <property type="match status" value="1"/>
</dbReference>
<evidence type="ECO:0008006" key="4">
    <source>
        <dbReference type="Google" id="ProtNLM"/>
    </source>
</evidence>
<protein>
    <recommendedName>
        <fullName evidence="4">DNA topology modulation protein FlaR</fullName>
    </recommendedName>
</protein>
<dbReference type="RefSeq" id="WP_119601952.1">
    <property type="nucleotide sequence ID" value="NZ_QXQA01000015.1"/>
</dbReference>
<name>A0A3A1UPC7_9BACL</name>